<dbReference type="AlphaFoldDB" id="A0A6A4VPP6"/>
<gene>
    <name evidence="4" type="primary">Chchd2</name>
    <name evidence="4" type="ORF">FJT64_010604</name>
</gene>
<name>A0A6A4VPP6_AMPAM</name>
<proteinExistence type="predicted"/>
<dbReference type="PANTHER" id="PTHR13523">
    <property type="entry name" value="COILED-COIL-HELIX-COILED-COIL-HELIX DOMAIN CONTAINING 2/NUR77"/>
    <property type="match status" value="1"/>
</dbReference>
<feature type="compositionally biased region" description="Basic residues" evidence="2">
    <location>
        <begin position="36"/>
        <end position="49"/>
    </location>
</feature>
<dbReference type="GO" id="GO:0005739">
    <property type="term" value="C:mitochondrion"/>
    <property type="evidence" value="ECO:0007669"/>
    <property type="project" value="TreeGrafter"/>
</dbReference>
<feature type="compositionally biased region" description="Pro residues" evidence="2">
    <location>
        <begin position="20"/>
        <end position="30"/>
    </location>
</feature>
<dbReference type="InterPro" id="IPR010625">
    <property type="entry name" value="CHCH"/>
</dbReference>
<dbReference type="Proteomes" id="UP000440578">
    <property type="component" value="Unassembled WGS sequence"/>
</dbReference>
<feature type="region of interest" description="Disordered" evidence="2">
    <location>
        <begin position="1"/>
        <end position="62"/>
    </location>
</feature>
<dbReference type="GO" id="GO:0005634">
    <property type="term" value="C:nucleus"/>
    <property type="evidence" value="ECO:0007669"/>
    <property type="project" value="TreeGrafter"/>
</dbReference>
<dbReference type="GO" id="GO:0007005">
    <property type="term" value="P:mitochondrion organization"/>
    <property type="evidence" value="ECO:0007669"/>
    <property type="project" value="InterPro"/>
</dbReference>
<feature type="domain" description="CHCH" evidence="3">
    <location>
        <begin position="131"/>
        <end position="162"/>
    </location>
</feature>
<protein>
    <submittedName>
        <fullName evidence="4">Coiled-coil-helix-coiled-coil-helix domain-containing protein 2</fullName>
    </submittedName>
</protein>
<evidence type="ECO:0000313" key="5">
    <source>
        <dbReference type="Proteomes" id="UP000440578"/>
    </source>
</evidence>
<dbReference type="EMBL" id="VIIS01001895">
    <property type="protein sequence ID" value="KAF0291261.1"/>
    <property type="molecule type" value="Genomic_DNA"/>
</dbReference>
<keyword evidence="1" id="KW-1015">Disulfide bond</keyword>
<dbReference type="Pfam" id="PF06747">
    <property type="entry name" value="CHCH"/>
    <property type="match status" value="1"/>
</dbReference>
<sequence length="167" mass="16644">MPRRGRAAAPAPRAPARAAAPPPRPAPAPAPQHTALCRRRHRRPTRRHPMMSAPSQGPGLLGQMAATAGGVAIGSTVGHVVGHALTGGGGSSAPAAAEAAAAPVAAAPAAPAPLYPAAAAPSGPSEPSGPCAWEIKQFLQCAQGQSDISLCEGFNEALRQCKATNRL</sequence>
<feature type="compositionally biased region" description="Low complexity" evidence="2">
    <location>
        <begin position="7"/>
        <end position="19"/>
    </location>
</feature>
<comment type="caution">
    <text evidence="4">The sequence shown here is derived from an EMBL/GenBank/DDBJ whole genome shotgun (WGS) entry which is preliminary data.</text>
</comment>
<dbReference type="InterPro" id="IPR055304">
    <property type="entry name" value="CHCHD2/10-like"/>
</dbReference>
<evidence type="ECO:0000259" key="3">
    <source>
        <dbReference type="Pfam" id="PF06747"/>
    </source>
</evidence>
<evidence type="ECO:0000256" key="1">
    <source>
        <dbReference type="ARBA" id="ARBA00023157"/>
    </source>
</evidence>
<reference evidence="4 5" key="1">
    <citation type="submission" date="2019-07" db="EMBL/GenBank/DDBJ databases">
        <title>Draft genome assembly of a fouling barnacle, Amphibalanus amphitrite (Darwin, 1854): The first reference genome for Thecostraca.</title>
        <authorList>
            <person name="Kim W."/>
        </authorList>
    </citation>
    <scope>NUCLEOTIDE SEQUENCE [LARGE SCALE GENOMIC DNA]</scope>
    <source>
        <strain evidence="4">SNU_AA5</strain>
        <tissue evidence="4">Soma without cirri and trophi</tissue>
    </source>
</reference>
<dbReference type="OrthoDB" id="1106148at2759"/>
<dbReference type="PANTHER" id="PTHR13523:SF2">
    <property type="entry name" value="COILED-COIL-HELIX-COILED-COIL-HELIX DOMAIN CONTAINING 2, ISOFORM A-RELATED"/>
    <property type="match status" value="1"/>
</dbReference>
<evidence type="ECO:0000256" key="2">
    <source>
        <dbReference type="SAM" id="MobiDB-lite"/>
    </source>
</evidence>
<organism evidence="4 5">
    <name type="scientific">Amphibalanus amphitrite</name>
    <name type="common">Striped barnacle</name>
    <name type="synonym">Balanus amphitrite</name>
    <dbReference type="NCBI Taxonomy" id="1232801"/>
    <lineage>
        <taxon>Eukaryota</taxon>
        <taxon>Metazoa</taxon>
        <taxon>Ecdysozoa</taxon>
        <taxon>Arthropoda</taxon>
        <taxon>Crustacea</taxon>
        <taxon>Multicrustacea</taxon>
        <taxon>Cirripedia</taxon>
        <taxon>Thoracica</taxon>
        <taxon>Thoracicalcarea</taxon>
        <taxon>Balanomorpha</taxon>
        <taxon>Balanoidea</taxon>
        <taxon>Balanidae</taxon>
        <taxon>Amphibalaninae</taxon>
        <taxon>Amphibalanus</taxon>
    </lineage>
</organism>
<accession>A0A6A4VPP6</accession>
<keyword evidence="5" id="KW-1185">Reference proteome</keyword>
<evidence type="ECO:0000313" key="4">
    <source>
        <dbReference type="EMBL" id="KAF0291261.1"/>
    </source>
</evidence>